<comment type="similarity">
    <text evidence="1">Belongs to the AB hydrolase superfamily. AB hydrolase 2 family.</text>
</comment>
<dbReference type="EC" id="3.1.1.1" evidence="3"/>
<evidence type="ECO:0000259" key="2">
    <source>
        <dbReference type="Pfam" id="PF02230"/>
    </source>
</evidence>
<reference evidence="3 4" key="1">
    <citation type="journal article" date="2008" name="PLoS ONE">
        <title>Comparative analysis of Acinetobacters: three genomes for three lifestyles.</title>
        <authorList>
            <person name="Vallenet D."/>
            <person name="Nordmann P."/>
            <person name="Barbe V."/>
            <person name="Poirel L."/>
            <person name="Mangenot S."/>
            <person name="Bataille E."/>
            <person name="Dossat C."/>
            <person name="Gas S."/>
            <person name="Kreimeyer A."/>
            <person name="Lenoble P."/>
            <person name="Oztas S."/>
            <person name="Poulain J."/>
            <person name="Segurens B."/>
            <person name="Robert C."/>
            <person name="Abergel C."/>
            <person name="Claverie J.M."/>
            <person name="Raoult D."/>
            <person name="Medigue C."/>
            <person name="Weissenbach J."/>
            <person name="Cruveiller S."/>
        </authorList>
    </citation>
    <scope>NUCLEOTIDE SEQUENCE [LARGE SCALE GENOMIC DNA]</scope>
    <source>
        <strain evidence="3 4">SDF</strain>
    </source>
</reference>
<protein>
    <submittedName>
        <fullName evidence="3">Carboxylesterase</fullName>
        <ecNumber evidence="3">3.1.1.1</ecNumber>
    </submittedName>
</protein>
<feature type="domain" description="Phospholipase/carboxylesterase/thioesterase" evidence="2">
    <location>
        <begin position="42"/>
        <end position="233"/>
    </location>
</feature>
<evidence type="ECO:0000256" key="1">
    <source>
        <dbReference type="ARBA" id="ARBA00006499"/>
    </source>
</evidence>
<dbReference type="BioCyc" id="ABAU509170:GCL9-1245-MONOMER"/>
<dbReference type="GO" id="GO:0106435">
    <property type="term" value="F:carboxylesterase activity"/>
    <property type="evidence" value="ECO:0007669"/>
    <property type="project" value="UniProtKB-EC"/>
</dbReference>
<accession>B0VLM1</accession>
<dbReference type="GO" id="GO:0008474">
    <property type="term" value="F:palmitoyl-(protein) hydrolase activity"/>
    <property type="evidence" value="ECO:0007669"/>
    <property type="project" value="TreeGrafter"/>
</dbReference>
<dbReference type="Pfam" id="PF02230">
    <property type="entry name" value="Abhydrolase_2"/>
    <property type="match status" value="1"/>
</dbReference>
<gene>
    <name evidence="3" type="ordered locus">ABSDF1529</name>
</gene>
<organism evidence="3 4">
    <name type="scientific">Acinetobacter baumannii (strain SDF)</name>
    <dbReference type="NCBI Taxonomy" id="509170"/>
    <lineage>
        <taxon>Bacteria</taxon>
        <taxon>Pseudomonadati</taxon>
        <taxon>Pseudomonadota</taxon>
        <taxon>Gammaproteobacteria</taxon>
        <taxon>Moraxellales</taxon>
        <taxon>Moraxellaceae</taxon>
        <taxon>Acinetobacter</taxon>
        <taxon>Acinetobacter calcoaceticus/baumannii complex</taxon>
    </lineage>
</organism>
<dbReference type="InterPro" id="IPR050565">
    <property type="entry name" value="LYPA1-2/EST-like"/>
</dbReference>
<dbReference type="KEGG" id="abm:ABSDF1529"/>
<dbReference type="Proteomes" id="UP000001741">
    <property type="component" value="Chromosome"/>
</dbReference>
<dbReference type="PANTHER" id="PTHR10655">
    <property type="entry name" value="LYSOPHOSPHOLIPASE-RELATED"/>
    <property type="match status" value="1"/>
</dbReference>
<sequence length="234" mass="26593">MPKTLQFGITNFEIDFKDLVMNTMIKNKRFENDVEFRGADIKDSRAVVILLHGRRQNADTIYELAEKIGFTDITYILPLAPELTWYPRGFMRDLEDNQPYLSVALERIHYIITDLKNQNIKPENIFLMGFSQGACIVSQYLWENPQKLGGVIAFTGGLFGPELTYTSHEGLPINGTQLIFTGGKEDSWVPEQRVRDTAALFEKLGGNVTTKIYSGRDHLVSDEEVELAKTLLNI</sequence>
<dbReference type="EMBL" id="CU468230">
    <property type="protein sequence ID" value="CAP00870.1"/>
    <property type="molecule type" value="Genomic_DNA"/>
</dbReference>
<evidence type="ECO:0000313" key="4">
    <source>
        <dbReference type="Proteomes" id="UP000001741"/>
    </source>
</evidence>
<dbReference type="Gene3D" id="3.40.50.1820">
    <property type="entry name" value="alpha/beta hydrolase"/>
    <property type="match status" value="1"/>
</dbReference>
<dbReference type="SUPFAM" id="SSF53474">
    <property type="entry name" value="alpha/beta-Hydrolases"/>
    <property type="match status" value="1"/>
</dbReference>
<dbReference type="InterPro" id="IPR003140">
    <property type="entry name" value="PLipase/COase/thioEstase"/>
</dbReference>
<name>B0VLM1_ACIBS</name>
<evidence type="ECO:0000313" key="3">
    <source>
        <dbReference type="EMBL" id="CAP00870.1"/>
    </source>
</evidence>
<dbReference type="InterPro" id="IPR029058">
    <property type="entry name" value="AB_hydrolase_fold"/>
</dbReference>
<keyword evidence="3" id="KW-0378">Hydrolase</keyword>
<dbReference type="PANTHER" id="PTHR10655:SF70">
    <property type="entry name" value="PHOSPHOLIPASE_CARBOXYLESTERASE_THIOESTERASE DOMAIN-CONTAINING PROTEIN"/>
    <property type="match status" value="1"/>
</dbReference>
<dbReference type="HOGENOM" id="CLU_049413_4_0_6"/>
<dbReference type="GO" id="GO:0005737">
    <property type="term" value="C:cytoplasm"/>
    <property type="evidence" value="ECO:0007669"/>
    <property type="project" value="TreeGrafter"/>
</dbReference>
<proteinExistence type="inferred from homology"/>
<dbReference type="AlphaFoldDB" id="B0VLM1"/>